<evidence type="ECO:0000313" key="4">
    <source>
        <dbReference type="EMBL" id="NMF54903.1"/>
    </source>
</evidence>
<proteinExistence type="predicted"/>
<protein>
    <recommendedName>
        <fullName evidence="6">Lipoprotein</fullName>
    </recommendedName>
</protein>
<feature type="chain" id="PRO_5038689734" description="Lipoprotein" evidence="3">
    <location>
        <begin position="24"/>
        <end position="216"/>
    </location>
</feature>
<dbReference type="RefSeq" id="WP_169276673.1">
    <property type="nucleotide sequence ID" value="NZ_JABBCP010000001.1"/>
</dbReference>
<keyword evidence="5" id="KW-1185">Reference proteome</keyword>
<keyword evidence="1" id="KW-0175">Coiled coil</keyword>
<keyword evidence="3" id="KW-0732">Signal</keyword>
<gene>
    <name evidence="4" type="ORF">HF320_00940</name>
</gene>
<reference evidence="4 5" key="1">
    <citation type="submission" date="2020-04" db="EMBL/GenBank/DDBJ databases">
        <title>Collinsella sp. KGMB02528 nov., an anaerobic actinobacterium isolated from human feces.</title>
        <authorList>
            <person name="Han K.-I."/>
            <person name="Eom M.K."/>
            <person name="Kim J.-S."/>
            <person name="Lee K.C."/>
            <person name="Suh M.K."/>
            <person name="Park S.-H."/>
            <person name="Lee J.H."/>
            <person name="Kang S.W."/>
            <person name="Park J.-E."/>
            <person name="Oh B.S."/>
            <person name="Yu S.Y."/>
            <person name="Choi S.-H."/>
            <person name="Lee D.H."/>
            <person name="Yoon H."/>
            <person name="Kim B.-Y."/>
            <person name="Lee J.H."/>
            <person name="Lee J.-S."/>
        </authorList>
    </citation>
    <scope>NUCLEOTIDE SEQUENCE [LARGE SCALE GENOMIC DNA]</scope>
    <source>
        <strain evidence="4 5">KGMB02528</strain>
    </source>
</reference>
<feature type="compositionally biased region" description="Low complexity" evidence="2">
    <location>
        <begin position="33"/>
        <end position="43"/>
    </location>
</feature>
<evidence type="ECO:0008006" key="6">
    <source>
        <dbReference type="Google" id="ProtNLM"/>
    </source>
</evidence>
<feature type="coiled-coil region" evidence="1">
    <location>
        <begin position="174"/>
        <end position="201"/>
    </location>
</feature>
<dbReference type="Proteomes" id="UP000546970">
    <property type="component" value="Unassembled WGS sequence"/>
</dbReference>
<evidence type="ECO:0000256" key="2">
    <source>
        <dbReference type="SAM" id="MobiDB-lite"/>
    </source>
</evidence>
<name>A0A7X9YI71_9ACTN</name>
<comment type="caution">
    <text evidence="4">The sequence shown here is derived from an EMBL/GenBank/DDBJ whole genome shotgun (WGS) entry which is preliminary data.</text>
</comment>
<accession>A0A7X9YI71</accession>
<evidence type="ECO:0000313" key="5">
    <source>
        <dbReference type="Proteomes" id="UP000546970"/>
    </source>
</evidence>
<dbReference type="AlphaFoldDB" id="A0A7X9YI71"/>
<evidence type="ECO:0000256" key="3">
    <source>
        <dbReference type="SAM" id="SignalP"/>
    </source>
</evidence>
<feature type="compositionally biased region" description="Basic and acidic residues" evidence="2">
    <location>
        <begin position="44"/>
        <end position="53"/>
    </location>
</feature>
<organism evidence="4 5">
    <name type="scientific">Collinsella acetigenes</name>
    <dbReference type="NCBI Taxonomy" id="2713419"/>
    <lineage>
        <taxon>Bacteria</taxon>
        <taxon>Bacillati</taxon>
        <taxon>Actinomycetota</taxon>
        <taxon>Coriobacteriia</taxon>
        <taxon>Coriobacteriales</taxon>
        <taxon>Coriobacteriaceae</taxon>
        <taxon>Collinsella</taxon>
    </lineage>
</organism>
<dbReference type="PROSITE" id="PS51257">
    <property type="entry name" value="PROKAR_LIPOPROTEIN"/>
    <property type="match status" value="1"/>
</dbReference>
<feature type="region of interest" description="Disordered" evidence="2">
    <location>
        <begin position="32"/>
        <end position="53"/>
    </location>
</feature>
<sequence length="216" mass="23601">MKITKKLLAACLAALALSMALMGCNGDNTAKPAGSAAGSASKQTTEKKESKKPADDRIDFTWFKAYAPEGYDVWARSGSDGNVSEILFNGIEDSNKVISFGVSSTKDAEAVANRDAERDGYERGEDVTIGRYTWKTVNFTWHKTPSMHLVTDIPNSGRSVEITLFMATPDDPAVKAFLESIEFCEEDLEEKKLEAKDISIKDLCEENGLVISGTRK</sequence>
<dbReference type="EMBL" id="JABBCP010000001">
    <property type="protein sequence ID" value="NMF54903.1"/>
    <property type="molecule type" value="Genomic_DNA"/>
</dbReference>
<feature type="signal peptide" evidence="3">
    <location>
        <begin position="1"/>
        <end position="23"/>
    </location>
</feature>
<evidence type="ECO:0000256" key="1">
    <source>
        <dbReference type="SAM" id="Coils"/>
    </source>
</evidence>